<organism evidence="1 2">
    <name type="scientific">Prunus dulcis</name>
    <name type="common">Almond</name>
    <name type="synonym">Amygdalus dulcis</name>
    <dbReference type="NCBI Taxonomy" id="3755"/>
    <lineage>
        <taxon>Eukaryota</taxon>
        <taxon>Viridiplantae</taxon>
        <taxon>Streptophyta</taxon>
        <taxon>Embryophyta</taxon>
        <taxon>Tracheophyta</taxon>
        <taxon>Spermatophyta</taxon>
        <taxon>Magnoliopsida</taxon>
        <taxon>eudicotyledons</taxon>
        <taxon>Gunneridae</taxon>
        <taxon>Pentapetalae</taxon>
        <taxon>rosids</taxon>
        <taxon>fabids</taxon>
        <taxon>Rosales</taxon>
        <taxon>Rosaceae</taxon>
        <taxon>Amygdaloideae</taxon>
        <taxon>Amygdaleae</taxon>
        <taxon>Prunus</taxon>
    </lineage>
</organism>
<gene>
    <name evidence="1" type="ORF">L3X38_033671</name>
</gene>
<proteinExistence type="predicted"/>
<keyword evidence="2" id="KW-1185">Reference proteome</keyword>
<reference evidence="1 2" key="1">
    <citation type="journal article" date="2022" name="G3 (Bethesda)">
        <title>Whole-genome sequence and methylome profiling of the almond [Prunus dulcis (Mill.) D.A. Webb] cultivar 'Nonpareil'.</title>
        <authorList>
            <person name="D'Amico-Willman K.M."/>
            <person name="Ouma W.Z."/>
            <person name="Meulia T."/>
            <person name="Sideli G.M."/>
            <person name="Gradziel T.M."/>
            <person name="Fresnedo-Ramirez J."/>
        </authorList>
    </citation>
    <scope>NUCLEOTIDE SEQUENCE [LARGE SCALE GENOMIC DNA]</scope>
    <source>
        <strain evidence="1">Clone GOH B32 T37-40</strain>
    </source>
</reference>
<protein>
    <submittedName>
        <fullName evidence="1">Uncharacterized protein</fullName>
    </submittedName>
</protein>
<name>A0AAD4VHM4_PRUDU</name>
<sequence length="365" mass="39858">MGDHPGKLFLWKLRRGLVGAHWLRVRRNSEVKRVGGWSNPRMGDHPGKLLRELPGTNPCGTLSSGPRADNIVLGVGSPQLGRGLVGAHCLRVRRNSEVKRVGGWSNPRMGDHPRKLLRELPGTNLCGTLSSGPRADNIVLGVGSPQLGRGLLGAHWLRSCKNSEVKRVGGWSNPRMGDHPEKLLLWKLRRGLVGAHWLRVRRNSEVKRVGGWSNPKMGDHPRKLLRELPGTNPCGTLSSGPRADNIVLDMGSPQLGRGLVGAHWLRVRRNSEVKRVGGWSNPRMGDHPGKLLRELPGTNPCGTPSSGPRADNIVLGVGSPQLGRGLLGAHWLRSCKNSEVKRVGGWSNPRMGDHLGKLLRELPET</sequence>
<accession>A0AAD4VHM4</accession>
<evidence type="ECO:0000313" key="1">
    <source>
        <dbReference type="EMBL" id="KAI5324598.1"/>
    </source>
</evidence>
<dbReference type="Proteomes" id="UP001054821">
    <property type="component" value="Chromosome 6"/>
</dbReference>
<comment type="caution">
    <text evidence="1">The sequence shown here is derived from an EMBL/GenBank/DDBJ whole genome shotgun (WGS) entry which is preliminary data.</text>
</comment>
<evidence type="ECO:0000313" key="2">
    <source>
        <dbReference type="Proteomes" id="UP001054821"/>
    </source>
</evidence>
<dbReference type="EMBL" id="JAJFAZ020000006">
    <property type="protein sequence ID" value="KAI5324598.1"/>
    <property type="molecule type" value="Genomic_DNA"/>
</dbReference>
<dbReference type="AlphaFoldDB" id="A0AAD4VHM4"/>